<dbReference type="InterPro" id="IPR052896">
    <property type="entry name" value="GGT-like_enzyme"/>
</dbReference>
<name>A0A4Z2B734_9TELE</name>
<dbReference type="AlphaFoldDB" id="A0A4Z2B734"/>
<dbReference type="Proteomes" id="UP000516260">
    <property type="component" value="Chromosome 6"/>
</dbReference>
<proteinExistence type="predicted"/>
<comment type="caution">
    <text evidence="1">The sequence shown here is derived from an EMBL/GenBank/DDBJ whole genome shotgun (WGS) entry which is preliminary data.</text>
</comment>
<sequence length="140" mass="14217">MEADLTFSSRRSPVVSLHGCVASSQPLASNIGLAALAVTEPCSTGPGGDAFCLFYNGETGDIKGINGSGRSPRAQTLDFIEGLGYTAEAPPLPFDALNVTVPGAPACWCDTIQMFGSQKLSLQEVLSGAGGACRGGVSCC</sequence>
<organism evidence="1 2">
    <name type="scientific">Takifugu bimaculatus</name>
    <dbReference type="NCBI Taxonomy" id="433685"/>
    <lineage>
        <taxon>Eukaryota</taxon>
        <taxon>Metazoa</taxon>
        <taxon>Chordata</taxon>
        <taxon>Craniata</taxon>
        <taxon>Vertebrata</taxon>
        <taxon>Euteleostomi</taxon>
        <taxon>Actinopterygii</taxon>
        <taxon>Neopterygii</taxon>
        <taxon>Teleostei</taxon>
        <taxon>Neoteleostei</taxon>
        <taxon>Acanthomorphata</taxon>
        <taxon>Eupercaria</taxon>
        <taxon>Tetraodontiformes</taxon>
        <taxon>Tetradontoidea</taxon>
        <taxon>Tetraodontidae</taxon>
        <taxon>Takifugu</taxon>
    </lineage>
</organism>
<evidence type="ECO:0000313" key="1">
    <source>
        <dbReference type="EMBL" id="TNM88194.1"/>
    </source>
</evidence>
<reference evidence="1 2" key="1">
    <citation type="submission" date="2019-04" db="EMBL/GenBank/DDBJ databases">
        <title>The sequence and de novo assembly of Takifugu bimaculatus genome using PacBio and Hi-C technologies.</title>
        <authorList>
            <person name="Xu P."/>
            <person name="Liu B."/>
            <person name="Zhou Z."/>
        </authorList>
    </citation>
    <scope>NUCLEOTIDE SEQUENCE [LARGE SCALE GENOMIC DNA]</scope>
    <source>
        <strain evidence="1">TB-2018</strain>
        <tissue evidence="1">Muscle</tissue>
    </source>
</reference>
<dbReference type="Pfam" id="PF01019">
    <property type="entry name" value="G_glu_transpept"/>
    <property type="match status" value="1"/>
</dbReference>
<dbReference type="SUPFAM" id="SSF56235">
    <property type="entry name" value="N-terminal nucleophile aminohydrolases (Ntn hydrolases)"/>
    <property type="match status" value="1"/>
</dbReference>
<dbReference type="PANTHER" id="PTHR43881">
    <property type="entry name" value="GAMMA-GLUTAMYLTRANSPEPTIDASE (AFU_ORTHOLOGUE AFUA_4G13580)"/>
    <property type="match status" value="1"/>
</dbReference>
<evidence type="ECO:0000313" key="2">
    <source>
        <dbReference type="Proteomes" id="UP000516260"/>
    </source>
</evidence>
<dbReference type="InterPro" id="IPR029055">
    <property type="entry name" value="Ntn_hydrolases_N"/>
</dbReference>
<keyword evidence="2" id="KW-1185">Reference proteome</keyword>
<protein>
    <submittedName>
        <fullName evidence="1">Uncharacterized protein</fullName>
    </submittedName>
</protein>
<dbReference type="EMBL" id="SWLE01000019">
    <property type="protein sequence ID" value="TNM88194.1"/>
    <property type="molecule type" value="Genomic_DNA"/>
</dbReference>
<gene>
    <name evidence="1" type="ORF">fugu_006415</name>
</gene>
<dbReference type="PANTHER" id="PTHR43881:SF1">
    <property type="entry name" value="GAMMA-GLUTAMYLTRANSPEPTIDASE (AFU_ORTHOLOGUE AFUA_4G13580)"/>
    <property type="match status" value="1"/>
</dbReference>
<accession>A0A4Z2B734</accession>